<dbReference type="EMBL" id="JAODNV010000003">
    <property type="protein sequence ID" value="MCT8989011.1"/>
    <property type="molecule type" value="Genomic_DNA"/>
</dbReference>
<organism evidence="1 2">
    <name type="scientific">Chelativorans petroleitrophicus</name>
    <dbReference type="NCBI Taxonomy" id="2975484"/>
    <lineage>
        <taxon>Bacteria</taxon>
        <taxon>Pseudomonadati</taxon>
        <taxon>Pseudomonadota</taxon>
        <taxon>Alphaproteobacteria</taxon>
        <taxon>Hyphomicrobiales</taxon>
        <taxon>Phyllobacteriaceae</taxon>
        <taxon>Chelativorans</taxon>
    </lineage>
</organism>
<dbReference type="RefSeq" id="WP_261513677.1">
    <property type="nucleotide sequence ID" value="NZ_JAODNV010000003.1"/>
</dbReference>
<reference evidence="1" key="1">
    <citation type="submission" date="2022-08" db="EMBL/GenBank/DDBJ databases">
        <title>Chelativorans sichuanense sp. nov., a paraffin oil-degrading bacterium isolated from a mixture of oil-based drill cuttings and paddy soil.</title>
        <authorList>
            <person name="Yu J."/>
            <person name="Liu H."/>
            <person name="Chen Q."/>
        </authorList>
    </citation>
    <scope>NUCLEOTIDE SEQUENCE</scope>
    <source>
        <strain evidence="1">SCAU 2101</strain>
    </source>
</reference>
<proteinExistence type="predicted"/>
<dbReference type="AlphaFoldDB" id="A0A9X2X6B0"/>
<gene>
    <name evidence="1" type="ORF">NYR54_01705</name>
</gene>
<keyword evidence="2" id="KW-1185">Reference proteome</keyword>
<sequence>MATSGELAHTLSKSLGFKLGTVNYYGQHLRDAGLLAKHGRGTSAATMTEEDAINWLVAMCAAETAKSAPGVVEMTLTTPRSSERWFKGSADDVTTPEGRPTFLDAKNVRELLMSMLADEKAGRLDPVHILLDFYAGGGEVELNAFGVDEDWGFAWAVDLRFIRTLGSGVKVRYRDPDETPIDAKRQTINRIWRGVFEDINAILTA</sequence>
<protein>
    <submittedName>
        <fullName evidence="1">Uncharacterized protein</fullName>
    </submittedName>
</protein>
<accession>A0A9X2X6B0</accession>
<name>A0A9X2X6B0_9HYPH</name>
<comment type="caution">
    <text evidence="1">The sequence shown here is derived from an EMBL/GenBank/DDBJ whole genome shotgun (WGS) entry which is preliminary data.</text>
</comment>
<evidence type="ECO:0000313" key="2">
    <source>
        <dbReference type="Proteomes" id="UP001149009"/>
    </source>
</evidence>
<evidence type="ECO:0000313" key="1">
    <source>
        <dbReference type="EMBL" id="MCT8989011.1"/>
    </source>
</evidence>
<dbReference type="Proteomes" id="UP001149009">
    <property type="component" value="Unassembled WGS sequence"/>
</dbReference>